<proteinExistence type="predicted"/>
<evidence type="ECO:0000313" key="3">
    <source>
        <dbReference type="Proteomes" id="UP000823399"/>
    </source>
</evidence>
<keyword evidence="3" id="KW-1185">Reference proteome</keyword>
<dbReference type="GeneID" id="64696080"/>
<dbReference type="RefSeq" id="XP_041291480.1">
    <property type="nucleotide sequence ID" value="XM_041433821.1"/>
</dbReference>
<organism evidence="2 3">
    <name type="scientific">Suillus discolor</name>
    <dbReference type="NCBI Taxonomy" id="1912936"/>
    <lineage>
        <taxon>Eukaryota</taxon>
        <taxon>Fungi</taxon>
        <taxon>Dikarya</taxon>
        <taxon>Basidiomycota</taxon>
        <taxon>Agaricomycotina</taxon>
        <taxon>Agaricomycetes</taxon>
        <taxon>Agaricomycetidae</taxon>
        <taxon>Boletales</taxon>
        <taxon>Suillineae</taxon>
        <taxon>Suillaceae</taxon>
        <taxon>Suillus</taxon>
    </lineage>
</organism>
<comment type="caution">
    <text evidence="2">The sequence shown here is derived from an EMBL/GenBank/DDBJ whole genome shotgun (WGS) entry which is preliminary data.</text>
</comment>
<reference evidence="2" key="1">
    <citation type="journal article" date="2020" name="New Phytol.">
        <title>Comparative genomics reveals dynamic genome evolution in host specialist ectomycorrhizal fungi.</title>
        <authorList>
            <person name="Lofgren L.A."/>
            <person name="Nguyen N.H."/>
            <person name="Vilgalys R."/>
            <person name="Ruytinx J."/>
            <person name="Liao H.L."/>
            <person name="Branco S."/>
            <person name="Kuo A."/>
            <person name="LaButti K."/>
            <person name="Lipzen A."/>
            <person name="Andreopoulos W."/>
            <person name="Pangilinan J."/>
            <person name="Riley R."/>
            <person name="Hundley H."/>
            <person name="Na H."/>
            <person name="Barry K."/>
            <person name="Grigoriev I.V."/>
            <person name="Stajich J.E."/>
            <person name="Kennedy P.G."/>
        </authorList>
    </citation>
    <scope>NUCLEOTIDE SEQUENCE</scope>
    <source>
        <strain evidence="2">FC423</strain>
    </source>
</reference>
<protein>
    <submittedName>
        <fullName evidence="2">Uncharacterized protein</fullName>
    </submittedName>
</protein>
<dbReference type="Proteomes" id="UP000823399">
    <property type="component" value="Unassembled WGS sequence"/>
</dbReference>
<feature type="region of interest" description="Disordered" evidence="1">
    <location>
        <begin position="113"/>
        <end position="164"/>
    </location>
</feature>
<evidence type="ECO:0000313" key="2">
    <source>
        <dbReference type="EMBL" id="KAG2106170.1"/>
    </source>
</evidence>
<feature type="region of interest" description="Disordered" evidence="1">
    <location>
        <begin position="73"/>
        <end position="99"/>
    </location>
</feature>
<name>A0A9P7F584_9AGAM</name>
<gene>
    <name evidence="2" type="ORF">F5147DRAFT_653926</name>
</gene>
<accession>A0A9P7F584</accession>
<dbReference type="EMBL" id="JABBWM010000036">
    <property type="protein sequence ID" value="KAG2106170.1"/>
    <property type="molecule type" value="Genomic_DNA"/>
</dbReference>
<sequence>MYQLMYAEDQTKFTQAVGNHLTYLKGKYKTHHAHFKQMGTGVNPEKPVTAVNLLYLDEIWTDNPVYAAKAFSSTSGTDHVGDLKSLTQPQSKEKGKGKAFLPLNSDDLMIINDNAPNTRDVEDKHIDSTEDHPPTNPLKDHSPTNPLEDHPPVNPPPNIKDHPPYDTMDTVIVDFTMELLSPSSSSHQQTTMLKDSGAKNLTLERILGWRSRVSAAASEYKITKVNTLRQKCDLDFQCEKAQLKHNKASIVHQCCQESKTLDLQVLKAQTKVHAEQKAALQLEIKLLKLKRGVAD</sequence>
<feature type="compositionally biased region" description="Basic and acidic residues" evidence="1">
    <location>
        <begin position="119"/>
        <end position="151"/>
    </location>
</feature>
<dbReference type="AlphaFoldDB" id="A0A9P7F584"/>
<evidence type="ECO:0000256" key="1">
    <source>
        <dbReference type="SAM" id="MobiDB-lite"/>
    </source>
</evidence>
<dbReference type="OrthoDB" id="2692615at2759"/>